<sequence>MAAASLALTVLFLLITTAPSDHGITPATLSPSCLQDWPFSEPSRNSQMLQSFILFLTSDVAIEEKETLGQVLEGGHLVVAPYKIEFLVDLVSEEVEGRGGDQV</sequence>
<evidence type="ECO:0000313" key="1">
    <source>
        <dbReference type="EMBL" id="KAH7679869.1"/>
    </source>
</evidence>
<comment type="caution">
    <text evidence="1">The sequence shown here is derived from an EMBL/GenBank/DDBJ whole genome shotgun (WGS) entry which is preliminary data.</text>
</comment>
<protein>
    <submittedName>
        <fullName evidence="1">Uncharacterized protein</fullName>
    </submittedName>
</protein>
<organism evidence="1 2">
    <name type="scientific">Dioscorea alata</name>
    <name type="common">Purple yam</name>
    <dbReference type="NCBI Taxonomy" id="55571"/>
    <lineage>
        <taxon>Eukaryota</taxon>
        <taxon>Viridiplantae</taxon>
        <taxon>Streptophyta</taxon>
        <taxon>Embryophyta</taxon>
        <taxon>Tracheophyta</taxon>
        <taxon>Spermatophyta</taxon>
        <taxon>Magnoliopsida</taxon>
        <taxon>Liliopsida</taxon>
        <taxon>Dioscoreales</taxon>
        <taxon>Dioscoreaceae</taxon>
        <taxon>Dioscorea</taxon>
    </lineage>
</organism>
<dbReference type="EMBL" id="CM037016">
    <property type="protein sequence ID" value="KAH7679869.1"/>
    <property type="molecule type" value="Genomic_DNA"/>
</dbReference>
<proteinExistence type="predicted"/>
<evidence type="ECO:0000313" key="2">
    <source>
        <dbReference type="Proteomes" id="UP000827976"/>
    </source>
</evidence>
<gene>
    <name evidence="1" type="ORF">IHE45_06G086300</name>
</gene>
<reference evidence="2" key="1">
    <citation type="journal article" date="2022" name="Nat. Commun.">
        <title>Chromosome evolution and the genetic basis of agronomically important traits in greater yam.</title>
        <authorList>
            <person name="Bredeson J.V."/>
            <person name="Lyons J.B."/>
            <person name="Oniyinde I.O."/>
            <person name="Okereke N.R."/>
            <person name="Kolade O."/>
            <person name="Nnabue I."/>
            <person name="Nwadili C.O."/>
            <person name="Hribova E."/>
            <person name="Parker M."/>
            <person name="Nwogha J."/>
            <person name="Shu S."/>
            <person name="Carlson J."/>
            <person name="Kariba R."/>
            <person name="Muthemba S."/>
            <person name="Knop K."/>
            <person name="Barton G.J."/>
            <person name="Sherwood A.V."/>
            <person name="Lopez-Montes A."/>
            <person name="Asiedu R."/>
            <person name="Jamnadass R."/>
            <person name="Muchugi A."/>
            <person name="Goodstein D."/>
            <person name="Egesi C.N."/>
            <person name="Featherston J."/>
            <person name="Asfaw A."/>
            <person name="Simpson G.G."/>
            <person name="Dolezel J."/>
            <person name="Hendre P.S."/>
            <person name="Van Deynze A."/>
            <person name="Kumar P.L."/>
            <person name="Obidiegwu J.E."/>
            <person name="Bhattacharjee R."/>
            <person name="Rokhsar D.S."/>
        </authorList>
    </citation>
    <scope>NUCLEOTIDE SEQUENCE [LARGE SCALE GENOMIC DNA]</scope>
    <source>
        <strain evidence="2">cv. TDa95/00328</strain>
    </source>
</reference>
<accession>A0ACB7VYD7</accession>
<keyword evidence="2" id="KW-1185">Reference proteome</keyword>
<dbReference type="Proteomes" id="UP000827976">
    <property type="component" value="Chromosome 6"/>
</dbReference>
<name>A0ACB7VYD7_DIOAL</name>